<evidence type="ECO:0000256" key="3">
    <source>
        <dbReference type="ARBA" id="ARBA00022475"/>
    </source>
</evidence>
<dbReference type="InterPro" id="IPR050901">
    <property type="entry name" value="BP-dep_ABC_trans_perm"/>
</dbReference>
<name>A0A0G2ZDQ2_9BACT</name>
<proteinExistence type="inferred from homology"/>
<evidence type="ECO:0000256" key="5">
    <source>
        <dbReference type="ARBA" id="ARBA00022989"/>
    </source>
</evidence>
<dbReference type="InterPro" id="IPR035906">
    <property type="entry name" value="MetI-like_sf"/>
</dbReference>
<dbReference type="CDD" id="cd06261">
    <property type="entry name" value="TM_PBP2"/>
    <property type="match status" value="1"/>
</dbReference>
<gene>
    <name evidence="9" type="ORF">IX53_07495</name>
</gene>
<dbReference type="OrthoDB" id="9810086at2"/>
<keyword evidence="5 7" id="KW-1133">Transmembrane helix</keyword>
<keyword evidence="3" id="KW-1003">Cell membrane</keyword>
<keyword evidence="6 7" id="KW-0472">Membrane</keyword>
<feature type="transmembrane region" description="Helical" evidence="7">
    <location>
        <begin position="12"/>
        <end position="30"/>
    </location>
</feature>
<dbReference type="STRING" id="1330330.IX53_07495"/>
<dbReference type="GO" id="GO:0005886">
    <property type="term" value="C:plasma membrane"/>
    <property type="evidence" value="ECO:0007669"/>
    <property type="project" value="UniProtKB-SubCell"/>
</dbReference>
<protein>
    <recommendedName>
        <fullName evidence="8">ABC transmembrane type-1 domain-containing protein</fullName>
    </recommendedName>
</protein>
<evidence type="ECO:0000313" key="9">
    <source>
        <dbReference type="EMBL" id="AKI97684.1"/>
    </source>
</evidence>
<keyword evidence="2 7" id="KW-0813">Transport</keyword>
<dbReference type="Proteomes" id="UP000035159">
    <property type="component" value="Chromosome"/>
</dbReference>
<dbReference type="GO" id="GO:0055085">
    <property type="term" value="P:transmembrane transport"/>
    <property type="evidence" value="ECO:0007669"/>
    <property type="project" value="InterPro"/>
</dbReference>
<dbReference type="PATRIC" id="fig|1330330.3.peg.1517"/>
<evidence type="ECO:0000256" key="2">
    <source>
        <dbReference type="ARBA" id="ARBA00022448"/>
    </source>
</evidence>
<organism evidence="9 10">
    <name type="scientific">Kosmotoga pacifica</name>
    <dbReference type="NCBI Taxonomy" id="1330330"/>
    <lineage>
        <taxon>Bacteria</taxon>
        <taxon>Thermotogati</taxon>
        <taxon>Thermotogota</taxon>
        <taxon>Thermotogae</taxon>
        <taxon>Kosmotogales</taxon>
        <taxon>Kosmotogaceae</taxon>
        <taxon>Kosmotoga</taxon>
    </lineage>
</organism>
<keyword evidence="10" id="KW-1185">Reference proteome</keyword>
<dbReference type="EMBL" id="CP011232">
    <property type="protein sequence ID" value="AKI97684.1"/>
    <property type="molecule type" value="Genomic_DNA"/>
</dbReference>
<dbReference type="SUPFAM" id="SSF161098">
    <property type="entry name" value="MetI-like"/>
    <property type="match status" value="1"/>
</dbReference>
<dbReference type="Gene3D" id="1.10.3720.10">
    <property type="entry name" value="MetI-like"/>
    <property type="match status" value="1"/>
</dbReference>
<feature type="transmembrane region" description="Helical" evidence="7">
    <location>
        <begin position="108"/>
        <end position="132"/>
    </location>
</feature>
<keyword evidence="4 7" id="KW-0812">Transmembrane</keyword>
<sequence>MRKKIIKRTLKVVGIIFLLLFVLFPIYWLVVSSLKYPEDIYTMHPSLFPDRIRLSNYLDIWETIPMAKYYKNSLIVSFSSMILATIVATFAGYALSKFKFPGRKTVGITFLVTQMFPGILFLLPYYLIFILIKNKLGIPLIGTYPGLIITYTAFVGPFAIWVMRGYFDTVPSELREAALIDGCGNFRAFTKIILPTAKPGIATVAILSFMKSWNEVLFATVLTNNNTRTLPLGLYEFQQEFMTSWNLVMAAGIAISLPVLIFFIFLQRYFVSGFTSGAVKG</sequence>
<evidence type="ECO:0000313" key="10">
    <source>
        <dbReference type="Proteomes" id="UP000035159"/>
    </source>
</evidence>
<feature type="transmembrane region" description="Helical" evidence="7">
    <location>
        <begin position="245"/>
        <end position="266"/>
    </location>
</feature>
<evidence type="ECO:0000259" key="8">
    <source>
        <dbReference type="PROSITE" id="PS50928"/>
    </source>
</evidence>
<evidence type="ECO:0000256" key="7">
    <source>
        <dbReference type="RuleBase" id="RU363032"/>
    </source>
</evidence>
<reference evidence="9 10" key="1">
    <citation type="submission" date="2015-04" db="EMBL/GenBank/DDBJ databases">
        <title>Complete Genome Sequence of Kosmotoga pacifica SLHLJ1.</title>
        <authorList>
            <person name="Jiang L.J."/>
            <person name="Shao Z.Z."/>
            <person name="Jebbar M."/>
        </authorList>
    </citation>
    <scope>NUCLEOTIDE SEQUENCE [LARGE SCALE GENOMIC DNA]</scope>
    <source>
        <strain evidence="9 10">SLHLJ1</strain>
    </source>
</reference>
<dbReference type="InterPro" id="IPR000515">
    <property type="entry name" value="MetI-like"/>
</dbReference>
<dbReference type="RefSeq" id="WP_047754819.1">
    <property type="nucleotide sequence ID" value="NZ_CAJUHA010000017.1"/>
</dbReference>
<accession>A0A0G2ZDQ2</accession>
<feature type="transmembrane region" description="Helical" evidence="7">
    <location>
        <begin position="74"/>
        <end position="96"/>
    </location>
</feature>
<feature type="domain" description="ABC transmembrane type-1" evidence="8">
    <location>
        <begin position="70"/>
        <end position="266"/>
    </location>
</feature>
<dbReference type="Pfam" id="PF00528">
    <property type="entry name" value="BPD_transp_1"/>
    <property type="match status" value="1"/>
</dbReference>
<dbReference type="PANTHER" id="PTHR32243:SF18">
    <property type="entry name" value="INNER MEMBRANE ABC TRANSPORTER PERMEASE PROTEIN YCJP"/>
    <property type="match status" value="1"/>
</dbReference>
<feature type="transmembrane region" description="Helical" evidence="7">
    <location>
        <begin position="144"/>
        <end position="167"/>
    </location>
</feature>
<evidence type="ECO:0000256" key="1">
    <source>
        <dbReference type="ARBA" id="ARBA00004651"/>
    </source>
</evidence>
<evidence type="ECO:0000256" key="4">
    <source>
        <dbReference type="ARBA" id="ARBA00022692"/>
    </source>
</evidence>
<comment type="subcellular location">
    <subcellularLocation>
        <location evidence="1 7">Cell membrane</location>
        <topology evidence="1 7">Multi-pass membrane protein</topology>
    </subcellularLocation>
</comment>
<dbReference type="AlphaFoldDB" id="A0A0G2ZDQ2"/>
<dbReference type="KEGG" id="kpf:IX53_07495"/>
<comment type="similarity">
    <text evidence="7">Belongs to the binding-protein-dependent transport system permease family.</text>
</comment>
<evidence type="ECO:0000256" key="6">
    <source>
        <dbReference type="ARBA" id="ARBA00023136"/>
    </source>
</evidence>
<dbReference type="PANTHER" id="PTHR32243">
    <property type="entry name" value="MALTOSE TRANSPORT SYSTEM PERMEASE-RELATED"/>
    <property type="match status" value="1"/>
</dbReference>
<dbReference type="PROSITE" id="PS50928">
    <property type="entry name" value="ABC_TM1"/>
    <property type="match status" value="1"/>
</dbReference>